<protein>
    <submittedName>
        <fullName evidence="2">Alpha/beta fold hydrolase</fullName>
    </submittedName>
</protein>
<comment type="caution">
    <text evidence="2">The sequence shown here is derived from an EMBL/GenBank/DDBJ whole genome shotgun (WGS) entry which is preliminary data.</text>
</comment>
<sequence length="259" mass="28798">MTSSDVTLSTSEGRIYVKTWNSHGDAKSDKAPIVLFHDSLGSVQLWRSFPEHLAEATGRTVIAYDRLGFGQSDAHPGTLNKRFILEEAEATFDAVRQALDIHKFIAFGHSVGGAMAAACAAHYPYDCEALITESAQAFVEDRTVAGIEDAKIAFAEEGQVDRLARYHGDKARWVLSAWIDTWLSDDFQDWQLDETLKQVQCPVLAIHGDDDEFGSPRHAERYTELPKGPSTLKLLKGCGHVPHREQEDEVLEVVREFLG</sequence>
<dbReference type="RefSeq" id="WP_248157846.1">
    <property type="nucleotide sequence ID" value="NZ_JAKZAJ010000003.1"/>
</dbReference>
<evidence type="ECO:0000259" key="1">
    <source>
        <dbReference type="Pfam" id="PF00561"/>
    </source>
</evidence>
<proteinExistence type="predicted"/>
<dbReference type="GO" id="GO:0016787">
    <property type="term" value="F:hydrolase activity"/>
    <property type="evidence" value="ECO:0007669"/>
    <property type="project" value="UniProtKB-KW"/>
</dbReference>
<dbReference type="InterPro" id="IPR029058">
    <property type="entry name" value="AB_hydrolase_fold"/>
</dbReference>
<accession>A0ABW0RGW3</accession>
<dbReference type="EMBL" id="JBHSNL010000001">
    <property type="protein sequence ID" value="MFC5543829.1"/>
    <property type="molecule type" value="Genomic_DNA"/>
</dbReference>
<dbReference type="InterPro" id="IPR000073">
    <property type="entry name" value="AB_hydrolase_1"/>
</dbReference>
<gene>
    <name evidence="2" type="ORF">ACFPQA_02075</name>
</gene>
<evidence type="ECO:0000313" key="3">
    <source>
        <dbReference type="Proteomes" id="UP001596055"/>
    </source>
</evidence>
<dbReference type="PANTHER" id="PTHR43689">
    <property type="entry name" value="HYDROLASE"/>
    <property type="match status" value="1"/>
</dbReference>
<reference evidence="3" key="1">
    <citation type="journal article" date="2019" name="Int. J. Syst. Evol. Microbiol.">
        <title>The Global Catalogue of Microorganisms (GCM) 10K type strain sequencing project: providing services to taxonomists for standard genome sequencing and annotation.</title>
        <authorList>
            <consortium name="The Broad Institute Genomics Platform"/>
            <consortium name="The Broad Institute Genome Sequencing Center for Infectious Disease"/>
            <person name="Wu L."/>
            <person name="Ma J."/>
        </authorList>
    </citation>
    <scope>NUCLEOTIDE SEQUENCE [LARGE SCALE GENOMIC DNA]</scope>
    <source>
        <strain evidence="3">CGMCC 4.1799</strain>
    </source>
</reference>
<dbReference type="Pfam" id="PF00561">
    <property type="entry name" value="Abhydrolase_1"/>
    <property type="match status" value="1"/>
</dbReference>
<dbReference type="PANTHER" id="PTHR43689:SF8">
    <property type="entry name" value="ALPHA_BETA-HYDROLASES SUPERFAMILY PROTEIN"/>
    <property type="match status" value="1"/>
</dbReference>
<dbReference type="Proteomes" id="UP001596055">
    <property type="component" value="Unassembled WGS sequence"/>
</dbReference>
<dbReference type="SUPFAM" id="SSF53474">
    <property type="entry name" value="alpha/beta-Hydrolases"/>
    <property type="match status" value="1"/>
</dbReference>
<organism evidence="2 3">
    <name type="scientific">Marinobacter koreensis</name>
    <dbReference type="NCBI Taxonomy" id="335974"/>
    <lineage>
        <taxon>Bacteria</taxon>
        <taxon>Pseudomonadati</taxon>
        <taxon>Pseudomonadota</taxon>
        <taxon>Gammaproteobacteria</taxon>
        <taxon>Pseudomonadales</taxon>
        <taxon>Marinobacteraceae</taxon>
        <taxon>Marinobacter</taxon>
    </lineage>
</organism>
<dbReference type="Gene3D" id="3.40.50.1820">
    <property type="entry name" value="alpha/beta hydrolase"/>
    <property type="match status" value="1"/>
</dbReference>
<keyword evidence="2" id="KW-0378">Hydrolase</keyword>
<evidence type="ECO:0000313" key="2">
    <source>
        <dbReference type="EMBL" id="MFC5543829.1"/>
    </source>
</evidence>
<name>A0ABW0RGW3_9GAMM</name>
<keyword evidence="3" id="KW-1185">Reference proteome</keyword>
<feature type="domain" description="AB hydrolase-1" evidence="1">
    <location>
        <begin position="32"/>
        <end position="147"/>
    </location>
</feature>